<protein>
    <recommendedName>
        <fullName evidence="2">UPF0235 protein QOZ94_003287</fullName>
    </recommendedName>
</protein>
<dbReference type="Proteomes" id="UP001241747">
    <property type="component" value="Unassembled WGS sequence"/>
</dbReference>
<evidence type="ECO:0000256" key="3">
    <source>
        <dbReference type="SAM" id="MobiDB-lite"/>
    </source>
</evidence>
<name>A0ABU0LH50_XANAG</name>
<evidence type="ECO:0000256" key="2">
    <source>
        <dbReference type="HAMAP-Rule" id="MF_00634"/>
    </source>
</evidence>
<dbReference type="SMART" id="SM01152">
    <property type="entry name" value="DUF167"/>
    <property type="match status" value="1"/>
</dbReference>
<evidence type="ECO:0000256" key="1">
    <source>
        <dbReference type="ARBA" id="ARBA00010364"/>
    </source>
</evidence>
<accession>A0ABU0LH50</accession>
<dbReference type="InterPro" id="IPR003746">
    <property type="entry name" value="DUF167"/>
</dbReference>
<proteinExistence type="inferred from homology"/>
<comment type="similarity">
    <text evidence="1 2">Belongs to the UPF0235 family.</text>
</comment>
<dbReference type="HAMAP" id="MF_00634">
    <property type="entry name" value="UPF0235"/>
    <property type="match status" value="1"/>
</dbReference>
<organism evidence="4 5">
    <name type="scientific">Xanthobacter agilis</name>
    <dbReference type="NCBI Taxonomy" id="47492"/>
    <lineage>
        <taxon>Bacteria</taxon>
        <taxon>Pseudomonadati</taxon>
        <taxon>Pseudomonadota</taxon>
        <taxon>Alphaproteobacteria</taxon>
        <taxon>Hyphomicrobiales</taxon>
        <taxon>Xanthobacteraceae</taxon>
        <taxon>Xanthobacter</taxon>
    </lineage>
</organism>
<gene>
    <name evidence="4" type="ORF">QOZ94_003287</name>
</gene>
<dbReference type="SUPFAM" id="SSF69786">
    <property type="entry name" value="YggU-like"/>
    <property type="match status" value="1"/>
</dbReference>
<feature type="region of interest" description="Disordered" evidence="3">
    <location>
        <begin position="102"/>
        <end position="127"/>
    </location>
</feature>
<sequence>MSVFRPVAGGLELHVRATPKGGRDGLDGVALLADGRSVLKVRVRAAPEDGAATAAVTRVIAATLGVSPSRVSLTAGATARLKTFRVEGDPAALAAALTQAVPEAATPDAAPTPPAQDAPARPGKRRR</sequence>
<dbReference type="Pfam" id="PF02594">
    <property type="entry name" value="DUF167"/>
    <property type="match status" value="1"/>
</dbReference>
<evidence type="ECO:0000313" key="4">
    <source>
        <dbReference type="EMBL" id="MDQ0506476.1"/>
    </source>
</evidence>
<dbReference type="InterPro" id="IPR036591">
    <property type="entry name" value="YggU-like_sf"/>
</dbReference>
<dbReference type="NCBIfam" id="TIGR00251">
    <property type="entry name" value="DUF167 family protein"/>
    <property type="match status" value="1"/>
</dbReference>
<comment type="caution">
    <text evidence="4">The sequence shown here is derived from an EMBL/GenBank/DDBJ whole genome shotgun (WGS) entry which is preliminary data.</text>
</comment>
<evidence type="ECO:0000313" key="5">
    <source>
        <dbReference type="Proteomes" id="UP001241747"/>
    </source>
</evidence>
<keyword evidence="5" id="KW-1185">Reference proteome</keyword>
<dbReference type="RefSeq" id="WP_237347692.1">
    <property type="nucleotide sequence ID" value="NZ_JABWGX010000047.1"/>
</dbReference>
<reference evidence="4 5" key="1">
    <citation type="submission" date="2023-07" db="EMBL/GenBank/DDBJ databases">
        <title>Genomic Encyclopedia of Type Strains, Phase IV (KMG-IV): sequencing the most valuable type-strain genomes for metagenomic binning, comparative biology and taxonomic classification.</title>
        <authorList>
            <person name="Goeker M."/>
        </authorList>
    </citation>
    <scope>NUCLEOTIDE SEQUENCE [LARGE SCALE GENOMIC DNA]</scope>
    <source>
        <strain evidence="4 5">DSM 3770</strain>
    </source>
</reference>
<dbReference type="EMBL" id="JAUSVY010000008">
    <property type="protein sequence ID" value="MDQ0506476.1"/>
    <property type="molecule type" value="Genomic_DNA"/>
</dbReference>
<dbReference type="Gene3D" id="3.30.1200.10">
    <property type="entry name" value="YggU-like"/>
    <property type="match status" value="1"/>
</dbReference>